<evidence type="ECO:0000313" key="1">
    <source>
        <dbReference type="EMBL" id="KAK3075357.1"/>
    </source>
</evidence>
<comment type="caution">
    <text evidence="1">The sequence shown here is derived from an EMBL/GenBank/DDBJ whole genome shotgun (WGS) entry which is preliminary data.</text>
</comment>
<proteinExistence type="predicted"/>
<gene>
    <name evidence="1" type="ORF">LTS18_014054</name>
</gene>
<name>A0ACC3DHN3_9PEZI</name>
<dbReference type="Proteomes" id="UP001186974">
    <property type="component" value="Unassembled WGS sequence"/>
</dbReference>
<reference evidence="1" key="1">
    <citation type="submission" date="2024-09" db="EMBL/GenBank/DDBJ databases">
        <title>Black Yeasts Isolated from many extreme environments.</title>
        <authorList>
            <person name="Coleine C."/>
            <person name="Stajich J.E."/>
            <person name="Selbmann L."/>
        </authorList>
    </citation>
    <scope>NUCLEOTIDE SEQUENCE</scope>
    <source>
        <strain evidence="1">CCFEE 5737</strain>
    </source>
</reference>
<keyword evidence="2" id="KW-1185">Reference proteome</keyword>
<protein>
    <submittedName>
        <fullName evidence="1">Uncharacterized protein</fullName>
    </submittedName>
</protein>
<accession>A0ACC3DHN3</accession>
<evidence type="ECO:0000313" key="2">
    <source>
        <dbReference type="Proteomes" id="UP001186974"/>
    </source>
</evidence>
<organism evidence="1 2">
    <name type="scientific">Coniosporium uncinatum</name>
    <dbReference type="NCBI Taxonomy" id="93489"/>
    <lineage>
        <taxon>Eukaryota</taxon>
        <taxon>Fungi</taxon>
        <taxon>Dikarya</taxon>
        <taxon>Ascomycota</taxon>
        <taxon>Pezizomycotina</taxon>
        <taxon>Dothideomycetes</taxon>
        <taxon>Dothideomycetes incertae sedis</taxon>
        <taxon>Coniosporium</taxon>
    </lineage>
</organism>
<dbReference type="EMBL" id="JAWDJW010004438">
    <property type="protein sequence ID" value="KAK3075357.1"/>
    <property type="molecule type" value="Genomic_DNA"/>
</dbReference>
<sequence length="260" mass="30825">MTALILHDRDAYKYYEYNYQTEWLPHRYLAEHVVLIEKPRPENYHVPTARVIDDPGAMYQPCREYPDTRARMARADDEGVDVIDVLLDDMVAFLAKRNHRRTEIEELRRNAAGAIDVERDDPTGIDIVDLVMGMAKDAGRLKQRSNLSHGYLDERKVKTHREHLRATKRTLETLYRQEHHLAQQARYSNVHTYEWQRAKHARRRVERQYVNDLSSYFMATGQWTNREAGEFLWQFSRVDEEYERYGGSRFDLLAMHPAGL</sequence>